<name>A0A2K8SDZ6_9MOLU</name>
<dbReference type="EMBL" id="CP025057">
    <property type="protein sequence ID" value="AUB31643.1"/>
    <property type="molecule type" value="Genomic_DNA"/>
</dbReference>
<evidence type="ECO:0000313" key="1">
    <source>
        <dbReference type="EMBL" id="AUB31643.1"/>
    </source>
</evidence>
<reference evidence="1 2" key="1">
    <citation type="submission" date="2017-12" db="EMBL/GenBank/DDBJ databases">
        <title>Complete genome sequence of Spiroplasma floricola 23-6 (ATCC 29989).</title>
        <authorList>
            <person name="Tsai Y.-M."/>
            <person name="Wu P.-S."/>
            <person name="Lo W.-S."/>
            <person name="Kuo C.-H."/>
        </authorList>
    </citation>
    <scope>NUCLEOTIDE SEQUENCE [LARGE SCALE GENOMIC DNA]</scope>
    <source>
        <strain evidence="1 2">23-6</strain>
    </source>
</reference>
<protein>
    <submittedName>
        <fullName evidence="1">Uncharacterized protein</fullName>
    </submittedName>
</protein>
<gene>
    <name evidence="1" type="ORF">SFLOR_v1c05910</name>
</gene>
<proteinExistence type="predicted"/>
<sequence>MNIDIFANYKEDLKNYLKSLKSDIKLLIYKEFKNYIFNTKLDSHNIFEKSFFTKAFCELATYCYLQNYNSKFFNSKNSNLINNYSKFSEENFLNKKFENVVIVSAQKLLKEDEQLNDFIKTLTDTLKVNVWIRNLNWYNNEHFLEEVKLSKKLKEYKEELFKIIKSYNKELFDLVSNNKFVSTKLSFREDWNFFLEKKVSYSLEKFIFTPINYDEDNYKKKISKLSELVTEDTLFIFVNNVEVNSKYKTTLLNDIKLFSEMIKFNNPIFTIDKNNNFFSFLNILSYGNFKNFNDISKFFTKRSKENKPEKLKLQDSKNVDPLNWYWNKILEDEDKQEDLKKILKKPKAVKKIKNRDLEKTITFSEHKELNEIFKEEKNIKEIDLEKTVTFSEHSNLDEILKEHESNELNNNMDELLLEVTQENMLLSSELSKKANKEFTKFIKLFDKEINNIELTTKEYNKDKYFSFKKMINQKNIKEVLEFLTNKNDNLFSKLKNKKMTKQDIMNYYTLYIKVKSCLYEMKFLKLK</sequence>
<keyword evidence="2" id="KW-1185">Reference proteome</keyword>
<dbReference type="Proteomes" id="UP000231823">
    <property type="component" value="Chromosome"/>
</dbReference>
<organism evidence="1 2">
    <name type="scientific">Spiroplasma floricola 23-6</name>
    <dbReference type="NCBI Taxonomy" id="1336749"/>
    <lineage>
        <taxon>Bacteria</taxon>
        <taxon>Bacillati</taxon>
        <taxon>Mycoplasmatota</taxon>
        <taxon>Mollicutes</taxon>
        <taxon>Entomoplasmatales</taxon>
        <taxon>Spiroplasmataceae</taxon>
        <taxon>Spiroplasma</taxon>
    </lineage>
</organism>
<dbReference type="RefSeq" id="WP_100916621.1">
    <property type="nucleotide sequence ID" value="NZ_CP025057.1"/>
</dbReference>
<accession>A0A2K8SDZ6</accession>
<evidence type="ECO:0000313" key="2">
    <source>
        <dbReference type="Proteomes" id="UP000231823"/>
    </source>
</evidence>
<dbReference type="OrthoDB" id="388297at2"/>
<dbReference type="KEGG" id="sfz:SFLOR_v1c05910"/>
<dbReference type="AlphaFoldDB" id="A0A2K8SDZ6"/>